<keyword evidence="1" id="KW-0812">Transmembrane</keyword>
<sequence>MTITGCEGQEAAKIMYIVQAALSGVVSIVAIILLYWRICYKHQTMFDFRAGFIRPKPIESMGLFGVLFNLLRMVQSIIYVADVLPNPIFRSFMFEVPWQFGFCALACYLFGTAHTLSDTSATIYTVWVRSPVIIDTICVLVIALPFITNTICSLLAGMYAEQGDIASAKAYTSAIYYLWSFYTAFLGLLIVFAGIRLIRLLYYHLEMQTDLRVNGAKIKTGVLKVKIVVLVGAACLWLYSIVAAMYAAFRDPITKNMPMVVLICILWMYMGALTTLMIEFAIILNPQMAKALVNLSFGSYTSDTQTDPLESVTLSQNEDMFTSFELASTSKAHGTEWNKAQYESESSKLEKDRIQYNTVTRKQHHCFMHHAERSVDITESQTSSIFNDSTTSAIQLTNSTQ</sequence>
<dbReference type="OrthoDB" id="2280990at2759"/>
<dbReference type="Proteomes" id="UP000605846">
    <property type="component" value="Unassembled WGS sequence"/>
</dbReference>
<accession>A0A8H7BQA5</accession>
<proteinExistence type="predicted"/>
<keyword evidence="1" id="KW-0472">Membrane</keyword>
<feature type="transmembrane region" description="Helical" evidence="1">
    <location>
        <begin position="14"/>
        <end position="40"/>
    </location>
</feature>
<reference evidence="2" key="1">
    <citation type="submission" date="2020-01" db="EMBL/GenBank/DDBJ databases">
        <title>Genome Sequencing of Three Apophysomyces-Like Fungal Strains Confirms a Novel Fungal Genus in the Mucoromycota with divergent Burkholderia-like Endosymbiotic Bacteria.</title>
        <authorList>
            <person name="Stajich J.E."/>
            <person name="Macias A.M."/>
            <person name="Carter-House D."/>
            <person name="Lovett B."/>
            <person name="Kasson L.R."/>
            <person name="Berry K."/>
            <person name="Grigoriev I."/>
            <person name="Chang Y."/>
            <person name="Spatafora J."/>
            <person name="Kasson M.T."/>
        </authorList>
    </citation>
    <scope>NUCLEOTIDE SEQUENCE</scope>
    <source>
        <strain evidence="2">NRRL A-21654</strain>
    </source>
</reference>
<evidence type="ECO:0000256" key="1">
    <source>
        <dbReference type="SAM" id="Phobius"/>
    </source>
</evidence>
<keyword evidence="3" id="KW-1185">Reference proteome</keyword>
<feature type="transmembrane region" description="Helical" evidence="1">
    <location>
        <begin position="92"/>
        <end position="111"/>
    </location>
</feature>
<name>A0A8H7BQA5_9FUNG</name>
<feature type="transmembrane region" description="Helical" evidence="1">
    <location>
        <begin position="61"/>
        <end position="80"/>
    </location>
</feature>
<evidence type="ECO:0000313" key="3">
    <source>
        <dbReference type="Proteomes" id="UP000605846"/>
    </source>
</evidence>
<gene>
    <name evidence="2" type="ORF">EC973_007023</name>
</gene>
<feature type="transmembrane region" description="Helical" evidence="1">
    <location>
        <begin position="260"/>
        <end position="284"/>
    </location>
</feature>
<comment type="caution">
    <text evidence="2">The sequence shown here is derived from an EMBL/GenBank/DDBJ whole genome shotgun (WGS) entry which is preliminary data.</text>
</comment>
<feature type="transmembrane region" description="Helical" evidence="1">
    <location>
        <begin position="227"/>
        <end position="248"/>
    </location>
</feature>
<feature type="transmembrane region" description="Helical" evidence="1">
    <location>
        <begin position="132"/>
        <end position="156"/>
    </location>
</feature>
<feature type="transmembrane region" description="Helical" evidence="1">
    <location>
        <begin position="176"/>
        <end position="198"/>
    </location>
</feature>
<organism evidence="2 3">
    <name type="scientific">Apophysomyces ossiformis</name>
    <dbReference type="NCBI Taxonomy" id="679940"/>
    <lineage>
        <taxon>Eukaryota</taxon>
        <taxon>Fungi</taxon>
        <taxon>Fungi incertae sedis</taxon>
        <taxon>Mucoromycota</taxon>
        <taxon>Mucoromycotina</taxon>
        <taxon>Mucoromycetes</taxon>
        <taxon>Mucorales</taxon>
        <taxon>Mucorineae</taxon>
        <taxon>Mucoraceae</taxon>
        <taxon>Apophysomyces</taxon>
    </lineage>
</organism>
<protein>
    <submittedName>
        <fullName evidence="2">Uncharacterized protein</fullName>
    </submittedName>
</protein>
<keyword evidence="1" id="KW-1133">Transmembrane helix</keyword>
<dbReference type="AlphaFoldDB" id="A0A8H7BQA5"/>
<dbReference type="EMBL" id="JABAYA010000049">
    <property type="protein sequence ID" value="KAF7727792.1"/>
    <property type="molecule type" value="Genomic_DNA"/>
</dbReference>
<evidence type="ECO:0000313" key="2">
    <source>
        <dbReference type="EMBL" id="KAF7727792.1"/>
    </source>
</evidence>